<feature type="region of interest" description="Disordered" evidence="1">
    <location>
        <begin position="1"/>
        <end position="91"/>
    </location>
</feature>
<feature type="compositionally biased region" description="Basic and acidic residues" evidence="1">
    <location>
        <begin position="62"/>
        <end position="91"/>
    </location>
</feature>
<feature type="compositionally biased region" description="Polar residues" evidence="1">
    <location>
        <begin position="20"/>
        <end position="33"/>
    </location>
</feature>
<organism evidence="2 3">
    <name type="scientific">Microvirga aerilata</name>
    <dbReference type="NCBI Taxonomy" id="670292"/>
    <lineage>
        <taxon>Bacteria</taxon>
        <taxon>Pseudomonadati</taxon>
        <taxon>Pseudomonadota</taxon>
        <taxon>Alphaproteobacteria</taxon>
        <taxon>Hyphomicrobiales</taxon>
        <taxon>Methylobacteriaceae</taxon>
        <taxon>Microvirga</taxon>
    </lineage>
</organism>
<proteinExistence type="predicted"/>
<feature type="compositionally biased region" description="Polar residues" evidence="1">
    <location>
        <begin position="1"/>
        <end position="11"/>
    </location>
</feature>
<keyword evidence="3" id="KW-1185">Reference proteome</keyword>
<sequence length="91" mass="9731">MTTNGKASTGSSKHHKDSAEASNPKTNPDPSDNQIKDPADWVTGDEPMTGAQASYLKTLSEQAHKPEAFDPDLDKAEASKRIDGLKQAKGH</sequence>
<evidence type="ECO:0000256" key="1">
    <source>
        <dbReference type="SAM" id="MobiDB-lite"/>
    </source>
</evidence>
<evidence type="ECO:0000313" key="2">
    <source>
        <dbReference type="EMBL" id="MBL0404373.1"/>
    </source>
</evidence>
<dbReference type="EMBL" id="JAEQMY010000011">
    <property type="protein sequence ID" value="MBL0404373.1"/>
    <property type="molecule type" value="Genomic_DNA"/>
</dbReference>
<reference evidence="2" key="1">
    <citation type="submission" date="2021-01" db="EMBL/GenBank/DDBJ databases">
        <title>Microvirga sp.</title>
        <authorList>
            <person name="Kim M.K."/>
        </authorList>
    </citation>
    <scope>NUCLEOTIDE SEQUENCE</scope>
    <source>
        <strain evidence="2">5420S-16</strain>
    </source>
</reference>
<dbReference type="Pfam" id="PF11272">
    <property type="entry name" value="DUF3072"/>
    <property type="match status" value="1"/>
</dbReference>
<feature type="compositionally biased region" description="Polar residues" evidence="1">
    <location>
        <begin position="51"/>
        <end position="61"/>
    </location>
</feature>
<accession>A0A936Z6M8</accession>
<gene>
    <name evidence="2" type="ORF">JKG68_10365</name>
</gene>
<comment type="caution">
    <text evidence="2">The sequence shown here is derived from an EMBL/GenBank/DDBJ whole genome shotgun (WGS) entry which is preliminary data.</text>
</comment>
<dbReference type="Proteomes" id="UP000605848">
    <property type="component" value="Unassembled WGS sequence"/>
</dbReference>
<dbReference type="RefSeq" id="WP_202058983.1">
    <property type="nucleotide sequence ID" value="NZ_JAEQMY010000011.1"/>
</dbReference>
<name>A0A936Z6M8_9HYPH</name>
<evidence type="ECO:0000313" key="3">
    <source>
        <dbReference type="Proteomes" id="UP000605848"/>
    </source>
</evidence>
<dbReference type="InterPro" id="IPR021425">
    <property type="entry name" value="DUF3072"/>
</dbReference>
<dbReference type="AlphaFoldDB" id="A0A936Z6M8"/>
<protein>
    <submittedName>
        <fullName evidence="2">DUF3072 domain-containing protein</fullName>
    </submittedName>
</protein>